<organism evidence="2 3">
    <name type="scientific">Moniliophthora roreri</name>
    <name type="common">Frosty pod rot fungus</name>
    <name type="synonym">Monilia roreri</name>
    <dbReference type="NCBI Taxonomy" id="221103"/>
    <lineage>
        <taxon>Eukaryota</taxon>
        <taxon>Fungi</taxon>
        <taxon>Dikarya</taxon>
        <taxon>Basidiomycota</taxon>
        <taxon>Agaricomycotina</taxon>
        <taxon>Agaricomycetes</taxon>
        <taxon>Agaricomycetidae</taxon>
        <taxon>Agaricales</taxon>
        <taxon>Marasmiineae</taxon>
        <taxon>Marasmiaceae</taxon>
        <taxon>Moniliophthora</taxon>
    </lineage>
</organism>
<protein>
    <recommendedName>
        <fullName evidence="1">Glycoside hydrolase family 44 catalytic domain-containing protein</fullName>
    </recommendedName>
</protein>
<dbReference type="InterPro" id="IPR017853">
    <property type="entry name" value="GH"/>
</dbReference>
<dbReference type="InterPro" id="IPR024745">
    <property type="entry name" value="GH44_cat"/>
</dbReference>
<dbReference type="SUPFAM" id="SSF51445">
    <property type="entry name" value="(Trans)glycosidases"/>
    <property type="match status" value="1"/>
</dbReference>
<dbReference type="Gene3D" id="2.60.40.1180">
    <property type="entry name" value="Golgi alpha-mannosidase II"/>
    <property type="match status" value="1"/>
</dbReference>
<sequence length="808" mass="88012">MSVVPELRSGILSLFAKRARSSEDWRNYGKLPALQFLPSFVRSTTYNGSMIQSVRSQRACFGLTDMLHRLKLVSLVLAAVQLVKADLTVYQDGALASGWENWSWSSTLDFAATDIFEGLSSVSVTSEAWAALSVKLEGTFSQYAGLRFDIAGAQPDIQIYFTQTATDTNSPNIALSAISKEVKADGFTSLLIDFNALPGTGAPLGNGTWDRISFQGGANGASYHLDNIVLVDSIVIEPKFLSAEPLANDIVAVTTVGAVDLNTISVKLNGKSVSIASKKTYSPPDTPSKTITYLTLASSLTSGPLVITAGDTVFNHTLPAVQHGSIVQSVKTPINPHIYGVNFPPNANYINHLGVTLSRWGGNAVTAYNPFGDFTNAGNDWYFENRVAENGNADDWVAWVQGAGSSSLLTVPALDWVSKDATSYSYPRTVYPDQQNFDPYNSDAGNGMFPNGTAVPPTDPTRAYSPWNTTLAKKWLSGLKNKPTLVAIDNEIEIASSTHRDMHPDPVSYDEELKRVIDFATVAKDAIPGVKVAAPSTCSWWFYWTSVIGWDDTAAHYNIDFLPWFLQEMAKHDKSTGKRLLDYLDIHYYFQADTSANDAAAKALRLRATRSLWDKSYVDESWIGSDPQNHQWDPTSVQLIPRMKTLIDQNYPGTKLSISEWSSTNDQDITGGLVTADALGIFGKYAVDAATYWVTPDEMGPVGLAYWLYRGYGTYFGSSSAQVNLATPNPDILGVYAGTDNGKLSLVIVNKSPSAPVTFNLANIPTGSYFLRHFGGGAGVAKWQTDITLKATNFLVVPPYTAVFLRQK</sequence>
<dbReference type="Gene3D" id="3.20.20.80">
    <property type="entry name" value="Glycosidases"/>
    <property type="match status" value="1"/>
</dbReference>
<evidence type="ECO:0000259" key="1">
    <source>
        <dbReference type="Pfam" id="PF12891"/>
    </source>
</evidence>
<dbReference type="Gene3D" id="2.60.120.430">
    <property type="entry name" value="Galactose-binding lectin"/>
    <property type="match status" value="1"/>
</dbReference>
<reference evidence="2 3" key="1">
    <citation type="submission" date="2015-12" db="EMBL/GenBank/DDBJ databases">
        <title>Draft genome sequence of Moniliophthora roreri, the causal agent of frosty pod rot of cacao.</title>
        <authorList>
            <person name="Aime M.C."/>
            <person name="Diaz-Valderrama J.R."/>
            <person name="Kijpornyongpan T."/>
            <person name="Phillips-Mora W."/>
        </authorList>
    </citation>
    <scope>NUCLEOTIDE SEQUENCE [LARGE SCALE GENOMIC DNA]</scope>
    <source>
        <strain evidence="2 3">MCA 2952</strain>
    </source>
</reference>
<proteinExistence type="predicted"/>
<dbReference type="EMBL" id="LATX01002464">
    <property type="protein sequence ID" value="KTB28743.1"/>
    <property type="molecule type" value="Genomic_DNA"/>
</dbReference>
<name>A0A0W0EXF2_MONRR</name>
<dbReference type="InterPro" id="IPR013780">
    <property type="entry name" value="Glyco_hydro_b"/>
</dbReference>
<evidence type="ECO:0000313" key="3">
    <source>
        <dbReference type="Proteomes" id="UP000054988"/>
    </source>
</evidence>
<gene>
    <name evidence="2" type="ORF">WG66_18664</name>
</gene>
<accession>A0A0W0EXF2</accession>
<dbReference type="eggNOG" id="ENOG502S12M">
    <property type="taxonomic scope" value="Eukaryota"/>
</dbReference>
<dbReference type="AlphaFoldDB" id="A0A0W0EXF2"/>
<evidence type="ECO:0000313" key="2">
    <source>
        <dbReference type="EMBL" id="KTB28743.1"/>
    </source>
</evidence>
<dbReference type="Pfam" id="PF12891">
    <property type="entry name" value="Glyco_hydro_44"/>
    <property type="match status" value="1"/>
</dbReference>
<dbReference type="Proteomes" id="UP000054988">
    <property type="component" value="Unassembled WGS sequence"/>
</dbReference>
<feature type="domain" description="Glycoside hydrolase family 44 catalytic" evidence="1">
    <location>
        <begin position="374"/>
        <end position="592"/>
    </location>
</feature>
<comment type="caution">
    <text evidence="2">The sequence shown here is derived from an EMBL/GenBank/DDBJ whole genome shotgun (WGS) entry which is preliminary data.</text>
</comment>